<evidence type="ECO:0000313" key="6">
    <source>
        <dbReference type="Proteomes" id="UP000317010"/>
    </source>
</evidence>
<name>A0A562TRS3_9SPHI</name>
<keyword evidence="2" id="KW-0238">DNA-binding</keyword>
<sequence>MAERKLSSTNYYNQAFLEEKCALNELIYLLSKRWMTEVLFSIEAGNNRFTSLKDDLEHISDHILADRLKLLEQQGLIHKTHLPVNPPRTEYELSAKGAELSDLLDGLCNFAETQMQFQQFTTLIK</sequence>
<dbReference type="PANTHER" id="PTHR33204">
    <property type="entry name" value="TRANSCRIPTIONAL REGULATOR, MARR FAMILY"/>
    <property type="match status" value="1"/>
</dbReference>
<reference evidence="5 6" key="1">
    <citation type="submission" date="2019-07" db="EMBL/GenBank/DDBJ databases">
        <title>Genomic Encyclopedia of Archaeal and Bacterial Type Strains, Phase II (KMG-II): from individual species to whole genera.</title>
        <authorList>
            <person name="Goeker M."/>
        </authorList>
    </citation>
    <scope>NUCLEOTIDE SEQUENCE [LARGE SCALE GENOMIC DNA]</scope>
    <source>
        <strain evidence="5 6">ATCC BAA-1854</strain>
    </source>
</reference>
<feature type="domain" description="HTH hxlR-type" evidence="4">
    <location>
        <begin position="21"/>
        <end position="119"/>
    </location>
</feature>
<dbReference type="GO" id="GO:0003677">
    <property type="term" value="F:DNA binding"/>
    <property type="evidence" value="ECO:0007669"/>
    <property type="project" value="UniProtKB-KW"/>
</dbReference>
<comment type="caution">
    <text evidence="5">The sequence shown here is derived from an EMBL/GenBank/DDBJ whole genome shotgun (WGS) entry which is preliminary data.</text>
</comment>
<evidence type="ECO:0000256" key="3">
    <source>
        <dbReference type="ARBA" id="ARBA00023163"/>
    </source>
</evidence>
<dbReference type="Pfam" id="PF01638">
    <property type="entry name" value="HxlR"/>
    <property type="match status" value="1"/>
</dbReference>
<keyword evidence="1" id="KW-0805">Transcription regulation</keyword>
<proteinExistence type="predicted"/>
<organism evidence="5 6">
    <name type="scientific">Mucilaginibacter frigoritolerans</name>
    <dbReference type="NCBI Taxonomy" id="652788"/>
    <lineage>
        <taxon>Bacteria</taxon>
        <taxon>Pseudomonadati</taxon>
        <taxon>Bacteroidota</taxon>
        <taxon>Sphingobacteriia</taxon>
        <taxon>Sphingobacteriales</taxon>
        <taxon>Sphingobacteriaceae</taxon>
        <taxon>Mucilaginibacter</taxon>
    </lineage>
</organism>
<dbReference type="EMBL" id="VLLI01000014">
    <property type="protein sequence ID" value="TWI95948.1"/>
    <property type="molecule type" value="Genomic_DNA"/>
</dbReference>
<dbReference type="Proteomes" id="UP000317010">
    <property type="component" value="Unassembled WGS sequence"/>
</dbReference>
<dbReference type="SUPFAM" id="SSF46785">
    <property type="entry name" value="Winged helix' DNA-binding domain"/>
    <property type="match status" value="1"/>
</dbReference>
<protein>
    <submittedName>
        <fullName evidence="5">HxlR family transcriptional regulator</fullName>
    </submittedName>
</protein>
<evidence type="ECO:0000256" key="1">
    <source>
        <dbReference type="ARBA" id="ARBA00023015"/>
    </source>
</evidence>
<evidence type="ECO:0000259" key="4">
    <source>
        <dbReference type="PROSITE" id="PS51118"/>
    </source>
</evidence>
<evidence type="ECO:0000256" key="2">
    <source>
        <dbReference type="ARBA" id="ARBA00023125"/>
    </source>
</evidence>
<dbReference type="AlphaFoldDB" id="A0A562TRS3"/>
<evidence type="ECO:0000313" key="5">
    <source>
        <dbReference type="EMBL" id="TWI95948.1"/>
    </source>
</evidence>
<dbReference type="PROSITE" id="PS51118">
    <property type="entry name" value="HTH_HXLR"/>
    <property type="match status" value="1"/>
</dbReference>
<keyword evidence="6" id="KW-1185">Reference proteome</keyword>
<keyword evidence="3" id="KW-0804">Transcription</keyword>
<accession>A0A562TRS3</accession>
<dbReference type="InterPro" id="IPR036390">
    <property type="entry name" value="WH_DNA-bd_sf"/>
</dbReference>
<gene>
    <name evidence="5" type="ORF">JN11_04223</name>
</gene>
<dbReference type="RefSeq" id="WP_144915724.1">
    <property type="nucleotide sequence ID" value="NZ_VLLI01000014.1"/>
</dbReference>
<dbReference type="OrthoDB" id="7678715at2"/>
<dbReference type="PANTHER" id="PTHR33204:SF37">
    <property type="entry name" value="HTH-TYPE TRANSCRIPTIONAL REGULATOR YODB"/>
    <property type="match status" value="1"/>
</dbReference>
<dbReference type="Gene3D" id="1.10.10.10">
    <property type="entry name" value="Winged helix-like DNA-binding domain superfamily/Winged helix DNA-binding domain"/>
    <property type="match status" value="1"/>
</dbReference>
<dbReference type="InterPro" id="IPR002577">
    <property type="entry name" value="HTH_HxlR"/>
</dbReference>
<dbReference type="InterPro" id="IPR036388">
    <property type="entry name" value="WH-like_DNA-bd_sf"/>
</dbReference>